<evidence type="ECO:0000313" key="2">
    <source>
        <dbReference type="EMBL" id="TGE08003.1"/>
    </source>
</evidence>
<evidence type="ECO:0000313" key="3">
    <source>
        <dbReference type="Proteomes" id="UP000298337"/>
    </source>
</evidence>
<keyword evidence="2" id="KW-0121">Carboxypeptidase</keyword>
<reference evidence="2 3" key="1">
    <citation type="submission" date="2019-04" db="EMBL/GenBank/DDBJ databases">
        <authorList>
            <person name="Feng G."/>
            <person name="Zhang J."/>
            <person name="Zhu H."/>
        </authorList>
    </citation>
    <scope>NUCLEOTIDE SEQUENCE [LARGE SCALE GENOMIC DNA]</scope>
    <source>
        <strain evidence="2 3">92R-1</strain>
    </source>
</reference>
<feature type="signal peptide" evidence="1">
    <location>
        <begin position="1"/>
        <end position="18"/>
    </location>
</feature>
<dbReference type="EMBL" id="SRLA01000002">
    <property type="protein sequence ID" value="TGE08003.1"/>
    <property type="molecule type" value="Genomic_DNA"/>
</dbReference>
<keyword evidence="3" id="KW-1185">Reference proteome</keyword>
<organism evidence="2 3">
    <name type="scientific">Hymenobacter fodinae</name>
    <dbReference type="NCBI Taxonomy" id="2510796"/>
    <lineage>
        <taxon>Bacteria</taxon>
        <taxon>Pseudomonadati</taxon>
        <taxon>Bacteroidota</taxon>
        <taxon>Cytophagia</taxon>
        <taxon>Cytophagales</taxon>
        <taxon>Hymenobacteraceae</taxon>
        <taxon>Hymenobacter</taxon>
    </lineage>
</organism>
<gene>
    <name evidence="2" type="ORF">EU556_09680</name>
</gene>
<dbReference type="AlphaFoldDB" id="A0A4Z0P6H2"/>
<dbReference type="OrthoDB" id="874107at2"/>
<comment type="caution">
    <text evidence="2">The sequence shown here is derived from an EMBL/GenBank/DDBJ whole genome shotgun (WGS) entry which is preliminary data.</text>
</comment>
<keyword evidence="2" id="KW-0378">Hydrolase</keyword>
<dbReference type="InterPro" id="IPR008969">
    <property type="entry name" value="CarboxyPept-like_regulatory"/>
</dbReference>
<keyword evidence="2" id="KW-0645">Protease</keyword>
<dbReference type="Proteomes" id="UP000298337">
    <property type="component" value="Unassembled WGS sequence"/>
</dbReference>
<proteinExistence type="predicted"/>
<dbReference type="Pfam" id="PF13715">
    <property type="entry name" value="CarbopepD_reg_2"/>
    <property type="match status" value="1"/>
</dbReference>
<sequence>MKHLLLFIFSLTHLSAVAQQAQVAGRVLDGDTGVGLPGVTILLQNTTIGISSTDEGYFTLPAATDSVTLLISYIGYTSQQLRVAAGSTSTIRLRPDSREFCDLSVVRWPKMELRLASGVRYAPLGGSIRVFSPRRFSKSLAATVGYQTNLSRNHALTAGLRLPSLMNSNRLSIEENVAYEQLRATEAGISFRSYLFTVAVGPQGYNRRIPVLLLGGGHARYRPLPGSHETAEQVGTGYCMGLRHEFLPYPYQLFASVQATRWPGYWQWQGRLAHPLPFSLQAGLEINSLRTYTEVALTLSRFFY</sequence>
<dbReference type="GO" id="GO:0004180">
    <property type="term" value="F:carboxypeptidase activity"/>
    <property type="evidence" value="ECO:0007669"/>
    <property type="project" value="UniProtKB-KW"/>
</dbReference>
<name>A0A4Z0P6H2_9BACT</name>
<keyword evidence="1" id="KW-0732">Signal</keyword>
<dbReference type="RefSeq" id="WP_135433613.1">
    <property type="nucleotide sequence ID" value="NZ_SRLA01000002.1"/>
</dbReference>
<feature type="chain" id="PRO_5021483202" evidence="1">
    <location>
        <begin position="19"/>
        <end position="304"/>
    </location>
</feature>
<dbReference type="SUPFAM" id="SSF49464">
    <property type="entry name" value="Carboxypeptidase regulatory domain-like"/>
    <property type="match status" value="1"/>
</dbReference>
<accession>A0A4Z0P6H2</accession>
<dbReference type="Gene3D" id="2.60.40.1120">
    <property type="entry name" value="Carboxypeptidase-like, regulatory domain"/>
    <property type="match status" value="1"/>
</dbReference>
<evidence type="ECO:0000256" key="1">
    <source>
        <dbReference type="SAM" id="SignalP"/>
    </source>
</evidence>
<protein>
    <submittedName>
        <fullName evidence="2">Carboxypeptidase-like regulatory domain-containing protein</fullName>
    </submittedName>
</protein>